<name>A0A918YXF1_9GAMM</name>
<protein>
    <submittedName>
        <fullName evidence="1">Uncharacterized protein</fullName>
    </submittedName>
</protein>
<accession>A0A918YXF1</accession>
<sequence>MKRGLGILLIALLAAGCRRLPEAEALPVVRPFPLRQGHTTRVEFQIEELRRGYGETLLIGLRAPDPPGDVDASDDEAEARFDSIRLRLRLWRHAPEGWHPVRLTQNVDSALDPGWRTVALEEGLTVGAQRATVDRLAFEAKGLPADPADCYTVSYSELVMPTAGVYRLEATLLDRGRAPATGWPVELVVTHPLPAK</sequence>
<organism evidence="1 2">
    <name type="scientific">Vulcaniibacterium thermophilum</name>
    <dbReference type="NCBI Taxonomy" id="1169913"/>
    <lineage>
        <taxon>Bacteria</taxon>
        <taxon>Pseudomonadati</taxon>
        <taxon>Pseudomonadota</taxon>
        <taxon>Gammaproteobacteria</taxon>
        <taxon>Lysobacterales</taxon>
        <taxon>Lysobacteraceae</taxon>
        <taxon>Vulcaniibacterium</taxon>
    </lineage>
</organism>
<dbReference type="Proteomes" id="UP000636453">
    <property type="component" value="Unassembled WGS sequence"/>
</dbReference>
<comment type="caution">
    <text evidence="1">The sequence shown here is derived from an EMBL/GenBank/DDBJ whole genome shotgun (WGS) entry which is preliminary data.</text>
</comment>
<dbReference type="EMBL" id="BNCF01000002">
    <property type="protein sequence ID" value="GHE27869.1"/>
    <property type="molecule type" value="Genomic_DNA"/>
</dbReference>
<evidence type="ECO:0000313" key="2">
    <source>
        <dbReference type="Proteomes" id="UP000636453"/>
    </source>
</evidence>
<dbReference type="PROSITE" id="PS51257">
    <property type="entry name" value="PROKAR_LIPOPROTEIN"/>
    <property type="match status" value="1"/>
</dbReference>
<reference evidence="1" key="1">
    <citation type="journal article" date="2014" name="Int. J. Syst. Evol. Microbiol.">
        <title>Complete genome sequence of Corynebacterium casei LMG S-19264T (=DSM 44701T), isolated from a smear-ripened cheese.</title>
        <authorList>
            <consortium name="US DOE Joint Genome Institute (JGI-PGF)"/>
            <person name="Walter F."/>
            <person name="Albersmeier A."/>
            <person name="Kalinowski J."/>
            <person name="Ruckert C."/>
        </authorList>
    </citation>
    <scope>NUCLEOTIDE SEQUENCE</scope>
    <source>
        <strain evidence="1">KCTC 32020</strain>
    </source>
</reference>
<dbReference type="RefSeq" id="WP_146472016.1">
    <property type="nucleotide sequence ID" value="NZ_BNCF01000002.1"/>
</dbReference>
<evidence type="ECO:0000313" key="1">
    <source>
        <dbReference type="EMBL" id="GHE27869.1"/>
    </source>
</evidence>
<keyword evidence="2" id="KW-1185">Reference proteome</keyword>
<dbReference type="AlphaFoldDB" id="A0A918YXF1"/>
<reference evidence="1" key="2">
    <citation type="submission" date="2020-09" db="EMBL/GenBank/DDBJ databases">
        <authorList>
            <person name="Sun Q."/>
            <person name="Kim S."/>
        </authorList>
    </citation>
    <scope>NUCLEOTIDE SEQUENCE</scope>
    <source>
        <strain evidence="1">KCTC 32020</strain>
    </source>
</reference>
<proteinExistence type="predicted"/>
<gene>
    <name evidence="1" type="ORF">GCM10007167_06760</name>
</gene>